<accession>A0A1L9STQ6</accession>
<dbReference type="RefSeq" id="XP_022585100.1">
    <property type="nucleotide sequence ID" value="XM_022727855.1"/>
</dbReference>
<gene>
    <name evidence="2" type="ORF">ASPZODRAFT_214905</name>
</gene>
<evidence type="ECO:0000313" key="3">
    <source>
        <dbReference type="Proteomes" id="UP000184188"/>
    </source>
</evidence>
<dbReference type="Proteomes" id="UP000184188">
    <property type="component" value="Unassembled WGS sequence"/>
</dbReference>
<dbReference type="VEuPathDB" id="FungiDB:ASPZODRAFT_214905"/>
<reference evidence="3" key="1">
    <citation type="journal article" date="2017" name="Genome Biol.">
        <title>Comparative genomics reveals high biological diversity and specific adaptations in the industrially and medically important fungal genus Aspergillus.</title>
        <authorList>
            <person name="de Vries R.P."/>
            <person name="Riley R."/>
            <person name="Wiebenga A."/>
            <person name="Aguilar-Osorio G."/>
            <person name="Amillis S."/>
            <person name="Uchima C.A."/>
            <person name="Anderluh G."/>
            <person name="Asadollahi M."/>
            <person name="Askin M."/>
            <person name="Barry K."/>
            <person name="Battaglia E."/>
            <person name="Bayram O."/>
            <person name="Benocci T."/>
            <person name="Braus-Stromeyer S.A."/>
            <person name="Caldana C."/>
            <person name="Canovas D."/>
            <person name="Cerqueira G.C."/>
            <person name="Chen F."/>
            <person name="Chen W."/>
            <person name="Choi C."/>
            <person name="Clum A."/>
            <person name="Dos Santos R.A."/>
            <person name="Damasio A.R."/>
            <person name="Diallinas G."/>
            <person name="Emri T."/>
            <person name="Fekete E."/>
            <person name="Flipphi M."/>
            <person name="Freyberg S."/>
            <person name="Gallo A."/>
            <person name="Gournas C."/>
            <person name="Habgood R."/>
            <person name="Hainaut M."/>
            <person name="Harispe M.L."/>
            <person name="Henrissat B."/>
            <person name="Hilden K.S."/>
            <person name="Hope R."/>
            <person name="Hossain A."/>
            <person name="Karabika E."/>
            <person name="Karaffa L."/>
            <person name="Karanyi Z."/>
            <person name="Krasevec N."/>
            <person name="Kuo A."/>
            <person name="Kusch H."/>
            <person name="LaButti K."/>
            <person name="Lagendijk E.L."/>
            <person name="Lapidus A."/>
            <person name="Levasseur A."/>
            <person name="Lindquist E."/>
            <person name="Lipzen A."/>
            <person name="Logrieco A.F."/>
            <person name="MacCabe A."/>
            <person name="Maekelae M.R."/>
            <person name="Malavazi I."/>
            <person name="Melin P."/>
            <person name="Meyer V."/>
            <person name="Mielnichuk N."/>
            <person name="Miskei M."/>
            <person name="Molnar A.P."/>
            <person name="Mule G."/>
            <person name="Ngan C.Y."/>
            <person name="Orejas M."/>
            <person name="Orosz E."/>
            <person name="Ouedraogo J.P."/>
            <person name="Overkamp K.M."/>
            <person name="Park H.-S."/>
            <person name="Perrone G."/>
            <person name="Piumi F."/>
            <person name="Punt P.J."/>
            <person name="Ram A.F."/>
            <person name="Ramon A."/>
            <person name="Rauscher S."/>
            <person name="Record E."/>
            <person name="Riano-Pachon D.M."/>
            <person name="Robert V."/>
            <person name="Roehrig J."/>
            <person name="Ruller R."/>
            <person name="Salamov A."/>
            <person name="Salih N.S."/>
            <person name="Samson R.A."/>
            <person name="Sandor E."/>
            <person name="Sanguinetti M."/>
            <person name="Schuetze T."/>
            <person name="Sepcic K."/>
            <person name="Shelest E."/>
            <person name="Sherlock G."/>
            <person name="Sophianopoulou V."/>
            <person name="Squina F.M."/>
            <person name="Sun H."/>
            <person name="Susca A."/>
            <person name="Todd R.B."/>
            <person name="Tsang A."/>
            <person name="Unkles S.E."/>
            <person name="van de Wiele N."/>
            <person name="van Rossen-Uffink D."/>
            <person name="Oliveira J.V."/>
            <person name="Vesth T.C."/>
            <person name="Visser J."/>
            <person name="Yu J.-H."/>
            <person name="Zhou M."/>
            <person name="Andersen M.R."/>
            <person name="Archer D.B."/>
            <person name="Baker S.E."/>
            <person name="Benoit I."/>
            <person name="Brakhage A.A."/>
            <person name="Braus G.H."/>
            <person name="Fischer R."/>
            <person name="Frisvad J.C."/>
            <person name="Goldman G.H."/>
            <person name="Houbraken J."/>
            <person name="Oakley B."/>
            <person name="Pocsi I."/>
            <person name="Scazzocchio C."/>
            <person name="Seiboth B."/>
            <person name="vanKuyk P.A."/>
            <person name="Wortman J."/>
            <person name="Dyer P.S."/>
            <person name="Grigoriev I.V."/>
        </authorList>
    </citation>
    <scope>NUCLEOTIDE SEQUENCE [LARGE SCALE GENOMIC DNA]</scope>
    <source>
        <strain evidence="3">CBS 506.65</strain>
    </source>
</reference>
<proteinExistence type="predicted"/>
<protein>
    <submittedName>
        <fullName evidence="2">Uncharacterized protein</fullName>
    </submittedName>
</protein>
<name>A0A1L9STQ6_9EURO</name>
<dbReference type="AlphaFoldDB" id="A0A1L9STQ6"/>
<sequence>MLDGALGGREGWGWGVRMSLSPSLPLPPPPRCQRQQQSPESSGLSCPCLPPICVIYVCVVHCCCGLSLSLSLSPSLCRFCFYRRCQWLQYVPRSTFDLPLPAIPCTKVNSPSARSLRLGWVNLVV</sequence>
<keyword evidence="3" id="KW-1185">Reference proteome</keyword>
<dbReference type="GeneID" id="34614319"/>
<feature type="region of interest" description="Disordered" evidence="1">
    <location>
        <begin position="25"/>
        <end position="44"/>
    </location>
</feature>
<dbReference type="EMBL" id="KV878336">
    <property type="protein sequence ID" value="OJJ50590.1"/>
    <property type="molecule type" value="Genomic_DNA"/>
</dbReference>
<feature type="compositionally biased region" description="Low complexity" evidence="1">
    <location>
        <begin position="32"/>
        <end position="42"/>
    </location>
</feature>
<evidence type="ECO:0000313" key="2">
    <source>
        <dbReference type="EMBL" id="OJJ50590.1"/>
    </source>
</evidence>
<organism evidence="2 3">
    <name type="scientific">Penicilliopsis zonata CBS 506.65</name>
    <dbReference type="NCBI Taxonomy" id="1073090"/>
    <lineage>
        <taxon>Eukaryota</taxon>
        <taxon>Fungi</taxon>
        <taxon>Dikarya</taxon>
        <taxon>Ascomycota</taxon>
        <taxon>Pezizomycotina</taxon>
        <taxon>Eurotiomycetes</taxon>
        <taxon>Eurotiomycetidae</taxon>
        <taxon>Eurotiales</taxon>
        <taxon>Aspergillaceae</taxon>
        <taxon>Penicilliopsis</taxon>
    </lineage>
</organism>
<evidence type="ECO:0000256" key="1">
    <source>
        <dbReference type="SAM" id="MobiDB-lite"/>
    </source>
</evidence>